<gene>
    <name evidence="3" type="ORF">C7446_1941</name>
</gene>
<dbReference type="PRINTS" id="PR00149">
    <property type="entry name" value="FUMRATELYASE"/>
</dbReference>
<dbReference type="GO" id="GO:0016853">
    <property type="term" value="F:isomerase activity"/>
    <property type="evidence" value="ECO:0007669"/>
    <property type="project" value="UniProtKB-KW"/>
</dbReference>
<dbReference type="SUPFAM" id="SSF48557">
    <property type="entry name" value="L-aspartase-like"/>
    <property type="match status" value="1"/>
</dbReference>
<keyword evidence="4" id="KW-1185">Reference proteome</keyword>
<dbReference type="Proteomes" id="UP000281975">
    <property type="component" value="Unassembled WGS sequence"/>
</dbReference>
<dbReference type="OrthoDB" id="9768878at2"/>
<dbReference type="GO" id="GO:0016829">
    <property type="term" value="F:lyase activity"/>
    <property type="evidence" value="ECO:0007669"/>
    <property type="project" value="UniProtKB-ARBA"/>
</dbReference>
<accession>A0A420WWB8</accession>
<dbReference type="RefSeq" id="WP_121172891.1">
    <property type="nucleotide sequence ID" value="NZ_RBIN01000005.1"/>
</dbReference>
<dbReference type="InterPro" id="IPR022761">
    <property type="entry name" value="Fumarate_lyase_N"/>
</dbReference>
<evidence type="ECO:0000313" key="3">
    <source>
        <dbReference type="EMBL" id="RKR03416.1"/>
    </source>
</evidence>
<evidence type="ECO:0000259" key="2">
    <source>
        <dbReference type="Pfam" id="PF00206"/>
    </source>
</evidence>
<protein>
    <submittedName>
        <fullName evidence="3">3-carboxy-cis,cis-muconate cycloisomerase</fullName>
    </submittedName>
</protein>
<name>A0A420WWB8_9GAMM</name>
<dbReference type="InterPro" id="IPR008948">
    <property type="entry name" value="L-Aspartase-like"/>
</dbReference>
<reference evidence="3 4" key="1">
    <citation type="submission" date="2018-10" db="EMBL/GenBank/DDBJ databases">
        <title>Genomic Encyclopedia of Type Strains, Phase IV (KMG-IV): sequencing the most valuable type-strain genomes for metagenomic binning, comparative biology and taxonomic classification.</title>
        <authorList>
            <person name="Goeker M."/>
        </authorList>
    </citation>
    <scope>NUCLEOTIDE SEQUENCE [LARGE SCALE GENOMIC DNA]</scope>
    <source>
        <strain evidence="3 4">DSM 23229</strain>
    </source>
</reference>
<dbReference type="AlphaFoldDB" id="A0A420WWB8"/>
<dbReference type="Gene3D" id="1.20.200.10">
    <property type="entry name" value="Fumarase/aspartase (Central domain)"/>
    <property type="match status" value="1"/>
</dbReference>
<dbReference type="InterPro" id="IPR020557">
    <property type="entry name" value="Fumarate_lyase_CS"/>
</dbReference>
<keyword evidence="3" id="KW-0413">Isomerase</keyword>
<feature type="domain" description="Fumarate lyase N-terminal" evidence="2">
    <location>
        <begin position="62"/>
        <end position="293"/>
    </location>
</feature>
<dbReference type="InterPro" id="IPR000362">
    <property type="entry name" value="Fumarate_lyase_fam"/>
</dbReference>
<dbReference type="PROSITE" id="PS00163">
    <property type="entry name" value="FUMARATE_LYASES"/>
    <property type="match status" value="1"/>
</dbReference>
<comment type="caution">
    <text evidence="3">The sequence shown here is derived from an EMBL/GenBank/DDBJ whole genome shotgun (WGS) entry which is preliminary data.</text>
</comment>
<comment type="similarity">
    <text evidence="1">Belongs to the class-II fumarase/aspartase family.</text>
</comment>
<organism evidence="3 4">
    <name type="scientific">Kushneria sinocarnis</name>
    <dbReference type="NCBI Taxonomy" id="595502"/>
    <lineage>
        <taxon>Bacteria</taxon>
        <taxon>Pseudomonadati</taxon>
        <taxon>Pseudomonadota</taxon>
        <taxon>Gammaproteobacteria</taxon>
        <taxon>Oceanospirillales</taxon>
        <taxon>Halomonadaceae</taxon>
        <taxon>Kushneria</taxon>
    </lineage>
</organism>
<dbReference type="PANTHER" id="PTHR43172:SF2">
    <property type="entry name" value="ADENYLOSUCCINATE LYASE C-TERMINAL DOMAIN-CONTAINING PROTEIN"/>
    <property type="match status" value="1"/>
</dbReference>
<dbReference type="PANTHER" id="PTHR43172">
    <property type="entry name" value="ADENYLOSUCCINATE LYASE"/>
    <property type="match status" value="1"/>
</dbReference>
<evidence type="ECO:0000313" key="4">
    <source>
        <dbReference type="Proteomes" id="UP000281975"/>
    </source>
</evidence>
<dbReference type="Pfam" id="PF00206">
    <property type="entry name" value="Lyase_1"/>
    <property type="match status" value="1"/>
</dbReference>
<proteinExistence type="inferred from homology"/>
<dbReference type="EMBL" id="RBIN01000005">
    <property type="protein sequence ID" value="RKR03416.1"/>
    <property type="molecule type" value="Genomic_DNA"/>
</dbReference>
<sequence length="388" mass="41868">MYNRFTQTPFMSAAAREAFDAGALVQAMLDFELALVAVRERHGLIPDGSHGAIANALTGHEFDLADIEAGVQRGGNAAIPLVAQAKATLPDTLRDRFHVGATSQDLIDSALMLCAHARQPERLNRGQRLLSVLQQLMTTHARTPMIGRTLMQQALPITFGVTVAHWRDNLDQALERLAAVRFPLQFGGPVGALTGLDDGARLMDDVAARLGLDAPRMPWHTNRQPIHQLITALDAVAIALEKIATDIALLAQSEISELREPAAEGMGGSSSMGHKRNPVRCALIRTAARQIHGHTATVINAGAQPLERGLGDWHAEWTPLIEAQLLLEGALDQLIPLLEGLEVNTTQMEENLQASGQQSPDERALARFRALIMQSDAALSRSSHDAGS</sequence>
<evidence type="ECO:0000256" key="1">
    <source>
        <dbReference type="ARBA" id="ARBA00034772"/>
    </source>
</evidence>